<accession>A0ACA9KLT9</accession>
<feature type="non-terminal residue" evidence="1">
    <location>
        <position position="1"/>
    </location>
</feature>
<dbReference type="EMBL" id="CAJVPU010001467">
    <property type="protein sequence ID" value="CAG8481384.1"/>
    <property type="molecule type" value="Genomic_DNA"/>
</dbReference>
<reference evidence="1" key="1">
    <citation type="submission" date="2021-06" db="EMBL/GenBank/DDBJ databases">
        <authorList>
            <person name="Kallberg Y."/>
            <person name="Tangrot J."/>
            <person name="Rosling A."/>
        </authorList>
    </citation>
    <scope>NUCLEOTIDE SEQUENCE</scope>
    <source>
        <strain evidence="1">IL203A</strain>
    </source>
</reference>
<dbReference type="Proteomes" id="UP000789702">
    <property type="component" value="Unassembled WGS sequence"/>
</dbReference>
<organism evidence="1 2">
    <name type="scientific">Dentiscutata heterogama</name>
    <dbReference type="NCBI Taxonomy" id="1316150"/>
    <lineage>
        <taxon>Eukaryota</taxon>
        <taxon>Fungi</taxon>
        <taxon>Fungi incertae sedis</taxon>
        <taxon>Mucoromycota</taxon>
        <taxon>Glomeromycotina</taxon>
        <taxon>Glomeromycetes</taxon>
        <taxon>Diversisporales</taxon>
        <taxon>Gigasporaceae</taxon>
        <taxon>Dentiscutata</taxon>
    </lineage>
</organism>
<protein>
    <submittedName>
        <fullName evidence="1">3543_t:CDS:1</fullName>
    </submittedName>
</protein>
<evidence type="ECO:0000313" key="1">
    <source>
        <dbReference type="EMBL" id="CAG8481384.1"/>
    </source>
</evidence>
<gene>
    <name evidence="1" type="ORF">DHETER_LOCUS2140</name>
</gene>
<proteinExistence type="predicted"/>
<evidence type="ECO:0000313" key="2">
    <source>
        <dbReference type="Proteomes" id="UP000789702"/>
    </source>
</evidence>
<keyword evidence="2" id="KW-1185">Reference proteome</keyword>
<name>A0ACA9KLT9_9GLOM</name>
<comment type="caution">
    <text evidence="1">The sequence shown here is derived from an EMBL/GenBank/DDBJ whole genome shotgun (WGS) entry which is preliminary data.</text>
</comment>
<sequence>KIKTLADRAFESVNELELAVGSEETNNKEMYTILYIVKFVHSYWSIQL</sequence>